<dbReference type="InterPro" id="IPR027417">
    <property type="entry name" value="P-loop_NTPase"/>
</dbReference>
<dbReference type="InterPro" id="IPR050755">
    <property type="entry name" value="TRAFAC_YlqF/YawG_RiboMat"/>
</dbReference>
<dbReference type="FunFam" id="1.10.1580.10:FF:000002">
    <property type="entry name" value="Guanine nucleotide-binding protein-like 3 (nucleolar)-like"/>
    <property type="match status" value="1"/>
</dbReference>
<dbReference type="GO" id="GO:0005730">
    <property type="term" value="C:nucleolus"/>
    <property type="evidence" value="ECO:0007669"/>
    <property type="project" value="UniProtKB-ARBA"/>
</dbReference>
<keyword evidence="2" id="KW-0547">Nucleotide-binding</keyword>
<reference evidence="8 9" key="1">
    <citation type="submission" date="2024-03" db="EMBL/GenBank/DDBJ databases">
        <title>The Acrasis kona genome and developmental transcriptomes reveal deep origins of eukaryotic multicellular pathways.</title>
        <authorList>
            <person name="Sheikh S."/>
            <person name="Fu C.-J."/>
            <person name="Brown M.W."/>
            <person name="Baldauf S.L."/>
        </authorList>
    </citation>
    <scope>NUCLEOTIDE SEQUENCE [LARGE SCALE GENOMIC DNA]</scope>
    <source>
        <strain evidence="8 9">ATCC MYA-3509</strain>
    </source>
</reference>
<organism evidence="8 9">
    <name type="scientific">Acrasis kona</name>
    <dbReference type="NCBI Taxonomy" id="1008807"/>
    <lineage>
        <taxon>Eukaryota</taxon>
        <taxon>Discoba</taxon>
        <taxon>Heterolobosea</taxon>
        <taxon>Tetramitia</taxon>
        <taxon>Eutetramitia</taxon>
        <taxon>Acrasidae</taxon>
        <taxon>Acrasis</taxon>
    </lineage>
</organism>
<dbReference type="InterPro" id="IPR006073">
    <property type="entry name" value="GTP-bd"/>
</dbReference>
<feature type="region of interest" description="Disordered" evidence="6">
    <location>
        <begin position="65"/>
        <end position="92"/>
    </location>
</feature>
<dbReference type="PROSITE" id="PS51721">
    <property type="entry name" value="G_CP"/>
    <property type="match status" value="1"/>
</dbReference>
<dbReference type="PRINTS" id="PR00326">
    <property type="entry name" value="GTP1OBG"/>
</dbReference>
<evidence type="ECO:0000256" key="4">
    <source>
        <dbReference type="ARBA" id="ARBA00023134"/>
    </source>
</evidence>
<dbReference type="CDD" id="cd04178">
    <property type="entry name" value="Nucleostemin_like"/>
    <property type="match status" value="1"/>
</dbReference>
<dbReference type="Gene3D" id="1.10.1580.10">
    <property type="match status" value="1"/>
</dbReference>
<feature type="compositionally biased region" description="Basic residues" evidence="6">
    <location>
        <begin position="25"/>
        <end position="44"/>
    </location>
</feature>
<dbReference type="PANTHER" id="PTHR11089:SF30">
    <property type="entry name" value="GUANINE NUCLEOTIDE-BINDING PROTEIN-LIKE 3 HOMOLOG"/>
    <property type="match status" value="1"/>
</dbReference>
<sequence>MVSKPTKSKRKTLNQKYKVFRKVRDHKKKLRKAGKGNTLHKPRLKKDPGIPNLWPFKQEILEKIAENREKQKEEAENKKVKKGEEKDRQLRQAEKQNEMARLMFEASRRGTEFEAKEELIEANKSPDGFKDLHSQSLSSASKKAYYREFKKVVEQSDVIIEVLDARDPIGCRCIDIEKNIMSNNPDKKIVLLLNKIDLVPREVVSKWLAYLRHDYPTVAFKSNTQHQKGNLARHTSGDDGCLGADTLIQLLKNYCRNDDVKVNISVGIIGYPNVGKSSLINSLKRTKVVQVGNKPGLTKNAQEIHLDKNIKLLDCPGIIFSSGQMDADIILRNAVRIEQLDDAVTPVGAILKRCKPERLMERYGVHEFKTTEEFLTQIAKLRGKIKKGGSPNLEAAGRIVLQDWNDGRIPFYTLPPKREDAIDEFNRMNTDDDAVLNKLNSLADSKDYVPMLSGQAPTVEITVDSDDEGDEGDDQDMDDDDDEDEEEDSDVEVDSD</sequence>
<evidence type="ECO:0000313" key="9">
    <source>
        <dbReference type="Proteomes" id="UP001431209"/>
    </source>
</evidence>
<comment type="subcellular location">
    <subcellularLocation>
        <location evidence="1">Nucleus</location>
    </subcellularLocation>
</comment>
<dbReference type="Pfam" id="PF08701">
    <property type="entry name" value="GN3L_Grn1"/>
    <property type="match status" value="1"/>
</dbReference>
<dbReference type="AlphaFoldDB" id="A0AAW2YYY4"/>
<feature type="compositionally biased region" description="Acidic residues" evidence="6">
    <location>
        <begin position="463"/>
        <end position="496"/>
    </location>
</feature>
<evidence type="ECO:0000256" key="1">
    <source>
        <dbReference type="ARBA" id="ARBA00004123"/>
    </source>
</evidence>
<protein>
    <submittedName>
        <fullName evidence="8">Nuclear GTP-binding protein</fullName>
    </submittedName>
</protein>
<keyword evidence="9" id="KW-1185">Reference proteome</keyword>
<dbReference type="InterPro" id="IPR014813">
    <property type="entry name" value="Gnl3_N_dom"/>
</dbReference>
<evidence type="ECO:0000256" key="2">
    <source>
        <dbReference type="ARBA" id="ARBA00022741"/>
    </source>
</evidence>
<evidence type="ECO:0000256" key="5">
    <source>
        <dbReference type="ARBA" id="ARBA00023242"/>
    </source>
</evidence>
<dbReference type="PANTHER" id="PTHR11089">
    <property type="entry name" value="GTP-BINDING PROTEIN-RELATED"/>
    <property type="match status" value="1"/>
</dbReference>
<dbReference type="SUPFAM" id="SSF52540">
    <property type="entry name" value="P-loop containing nucleoside triphosphate hydrolases"/>
    <property type="match status" value="2"/>
</dbReference>
<dbReference type="Proteomes" id="UP001431209">
    <property type="component" value="Unassembled WGS sequence"/>
</dbReference>
<evidence type="ECO:0000256" key="6">
    <source>
        <dbReference type="SAM" id="MobiDB-lite"/>
    </source>
</evidence>
<accession>A0AAW2YYY4</accession>
<gene>
    <name evidence="8" type="ORF">AKO1_011343</name>
</gene>
<dbReference type="GO" id="GO:0005525">
    <property type="term" value="F:GTP binding"/>
    <property type="evidence" value="ECO:0007669"/>
    <property type="project" value="UniProtKB-KW"/>
</dbReference>
<dbReference type="FunFam" id="3.40.50.300:FF:000493">
    <property type="entry name" value="Guanine nucleotide-binding protein-like 3-like protein"/>
    <property type="match status" value="1"/>
</dbReference>
<evidence type="ECO:0000259" key="7">
    <source>
        <dbReference type="PROSITE" id="PS51721"/>
    </source>
</evidence>
<evidence type="ECO:0000256" key="3">
    <source>
        <dbReference type="ARBA" id="ARBA00023054"/>
    </source>
</evidence>
<dbReference type="Gene3D" id="3.40.50.300">
    <property type="entry name" value="P-loop containing nucleotide triphosphate hydrolases"/>
    <property type="match status" value="1"/>
</dbReference>
<keyword evidence="5" id="KW-0539">Nucleus</keyword>
<feature type="region of interest" description="Disordered" evidence="6">
    <location>
        <begin position="452"/>
        <end position="496"/>
    </location>
</feature>
<dbReference type="EMBL" id="JAOPGA020000797">
    <property type="protein sequence ID" value="KAL0481881.1"/>
    <property type="molecule type" value="Genomic_DNA"/>
</dbReference>
<comment type="caution">
    <text evidence="8">The sequence shown here is derived from an EMBL/GenBank/DDBJ whole genome shotgun (WGS) entry which is preliminary data.</text>
</comment>
<feature type="domain" description="CP-type G" evidence="7">
    <location>
        <begin position="146"/>
        <end position="321"/>
    </location>
</feature>
<keyword evidence="3" id="KW-0175">Coiled coil</keyword>
<dbReference type="InterPro" id="IPR030378">
    <property type="entry name" value="G_CP_dom"/>
</dbReference>
<dbReference type="Pfam" id="PF01926">
    <property type="entry name" value="MMR_HSR1"/>
    <property type="match status" value="1"/>
</dbReference>
<name>A0AAW2YYY4_9EUKA</name>
<proteinExistence type="predicted"/>
<keyword evidence="4" id="KW-0342">GTP-binding</keyword>
<evidence type="ECO:0000313" key="8">
    <source>
        <dbReference type="EMBL" id="KAL0481881.1"/>
    </source>
</evidence>
<feature type="region of interest" description="Disordered" evidence="6">
    <location>
        <begin position="25"/>
        <end position="52"/>
    </location>
</feature>
<dbReference type="InterPro" id="IPR023179">
    <property type="entry name" value="GTP-bd_ortho_bundle_sf"/>
</dbReference>